<name>A0ABQ0J346_9MOLU</name>
<reference evidence="1 2" key="2">
    <citation type="journal article" date="2014" name="Genome Announc.">
        <title>Draft Genome Sequence of 'Candidatus Phytoplasma asteris' Strain OY-V, an Unculturable Plant-Pathogenic Bacterium.</title>
        <authorList>
            <person name="Kakizawa S."/>
            <person name="Makino A."/>
            <person name="Ishii Y."/>
            <person name="Tamaki H."/>
            <person name="Kamagata Y."/>
        </authorList>
    </citation>
    <scope>NUCLEOTIDE SEQUENCE [LARGE SCALE GENOMIC DNA]</scope>
    <source>
        <strain evidence="1 2">OY-V</strain>
    </source>
</reference>
<accession>A0ABQ0J346</accession>
<reference evidence="2" key="1">
    <citation type="journal article" date="2014" name="Genome Announc.">
        <title>Draft Genome Sequence of ''Candidatus Phytoplasma asteris'' Strain OY-V, an Unculturable Plant-Pathogenic Bacterium.</title>
        <authorList>
            <person name="Kakizawa S."/>
            <person name="Makino A."/>
            <person name="Ishii Y."/>
            <person name="Tamaki H."/>
            <person name="Kamagata Y."/>
        </authorList>
    </citation>
    <scope>NUCLEOTIDE SEQUENCE [LARGE SCALE GENOMIC DNA]</scope>
    <source>
        <strain evidence="2">OY-V</strain>
    </source>
</reference>
<organism evidence="1 2">
    <name type="scientific">'Chrysanthemum coronarium' phytoplasma</name>
    <dbReference type="NCBI Taxonomy" id="1520703"/>
    <lineage>
        <taxon>Bacteria</taxon>
        <taxon>Bacillati</taxon>
        <taxon>Mycoplasmatota</taxon>
        <taxon>Mollicutes</taxon>
        <taxon>Acholeplasmatales</taxon>
        <taxon>Acholeplasmataceae</taxon>
        <taxon>Candidatus Phytoplasma</taxon>
        <taxon>16SrI (Aster yellows group)</taxon>
    </lineage>
</organism>
<evidence type="ECO:0000313" key="2">
    <source>
        <dbReference type="Proteomes" id="UP000028900"/>
    </source>
</evidence>
<protein>
    <submittedName>
        <fullName evidence="1">Chromosome condensation complex condensin subunit H</fullName>
    </submittedName>
</protein>
<keyword evidence="2" id="KW-1185">Reference proteome</keyword>
<gene>
    <name evidence="1" type="ORF">OYV_05190</name>
</gene>
<dbReference type="EMBL" id="BBIY01000039">
    <property type="protein sequence ID" value="GAK74031.1"/>
    <property type="molecule type" value="Genomic_DNA"/>
</dbReference>
<comment type="caution">
    <text evidence="1">The sequence shown here is derived from an EMBL/GenBank/DDBJ whole genome shotgun (WGS) entry which is preliminary data.</text>
</comment>
<sequence>MATLTSIFLMEKSKLFIKMAPSLGKQKEFLKLKKTTKDLNLKVFFYLKKGISNVK</sequence>
<dbReference type="Proteomes" id="UP000028900">
    <property type="component" value="Unassembled WGS sequence"/>
</dbReference>
<proteinExistence type="predicted"/>
<evidence type="ECO:0000313" key="1">
    <source>
        <dbReference type="EMBL" id="GAK74031.1"/>
    </source>
</evidence>